<name>A0ABR5TIW5_9BURK</name>
<keyword evidence="4" id="KW-1185">Reference proteome</keyword>
<comment type="caution">
    <text evidence="3">The sequence shown here is derived from an EMBL/GenBank/DDBJ whole genome shotgun (WGS) entry which is preliminary data.</text>
</comment>
<gene>
    <name evidence="3" type="ORF">WS72_15150</name>
</gene>
<proteinExistence type="predicted"/>
<feature type="region of interest" description="Disordered" evidence="1">
    <location>
        <begin position="31"/>
        <end position="63"/>
    </location>
</feature>
<feature type="signal peptide" evidence="2">
    <location>
        <begin position="1"/>
        <end position="22"/>
    </location>
</feature>
<evidence type="ECO:0000313" key="4">
    <source>
        <dbReference type="Proteomes" id="UP000070255"/>
    </source>
</evidence>
<reference evidence="3 4" key="1">
    <citation type="submission" date="2015-11" db="EMBL/GenBank/DDBJ databases">
        <authorList>
            <person name="Sahl J."/>
            <person name="Wagner D."/>
            <person name="Keim P."/>
        </authorList>
    </citation>
    <scope>NUCLEOTIDE SEQUENCE [LARGE SCALE GENOMIC DNA]</scope>
    <source>
        <strain evidence="3 4">BDU18</strain>
    </source>
</reference>
<sequence length="63" mass="6312">MVAGVVLWVALAAIFPTVVVPAAQHAVEHAVKHRDTHAASGAPIASGVREQPASPDGGDAIGH</sequence>
<evidence type="ECO:0000256" key="1">
    <source>
        <dbReference type="SAM" id="MobiDB-lite"/>
    </source>
</evidence>
<dbReference type="RefSeq" id="WP_038748946.1">
    <property type="nucleotide sequence ID" value="NZ_CP013417.1"/>
</dbReference>
<accession>A0ABR5TIW5</accession>
<dbReference type="Proteomes" id="UP000070255">
    <property type="component" value="Unassembled WGS sequence"/>
</dbReference>
<dbReference type="EMBL" id="LNJQ01000001">
    <property type="protein sequence ID" value="KWZ44914.1"/>
    <property type="molecule type" value="Genomic_DNA"/>
</dbReference>
<feature type="chain" id="PRO_5046774875" evidence="2">
    <location>
        <begin position="23"/>
        <end position="63"/>
    </location>
</feature>
<keyword evidence="2" id="KW-0732">Signal</keyword>
<evidence type="ECO:0000313" key="3">
    <source>
        <dbReference type="EMBL" id="KWZ44914.1"/>
    </source>
</evidence>
<protein>
    <submittedName>
        <fullName evidence="3">Uncharacterized protein</fullName>
    </submittedName>
</protein>
<evidence type="ECO:0000256" key="2">
    <source>
        <dbReference type="SAM" id="SignalP"/>
    </source>
</evidence>
<organism evidence="3 4">
    <name type="scientific">Burkholderia savannae</name>
    <dbReference type="NCBI Taxonomy" id="1637837"/>
    <lineage>
        <taxon>Bacteria</taxon>
        <taxon>Pseudomonadati</taxon>
        <taxon>Pseudomonadota</taxon>
        <taxon>Betaproteobacteria</taxon>
        <taxon>Burkholderiales</taxon>
        <taxon>Burkholderiaceae</taxon>
        <taxon>Burkholderia</taxon>
        <taxon>pseudomallei group</taxon>
    </lineage>
</organism>